<gene>
    <name evidence="2" type="ORF">GCM10017635_35250</name>
</gene>
<reference evidence="2" key="2">
    <citation type="submission" date="2023-01" db="EMBL/GenBank/DDBJ databases">
        <authorList>
            <person name="Sun Q."/>
            <person name="Evtushenko L."/>
        </authorList>
    </citation>
    <scope>NUCLEOTIDE SEQUENCE</scope>
    <source>
        <strain evidence="2">VKM B-2222</strain>
    </source>
</reference>
<proteinExistence type="predicted"/>
<evidence type="ECO:0000256" key="1">
    <source>
        <dbReference type="SAM" id="MobiDB-lite"/>
    </source>
</evidence>
<name>A0AAD3P4A1_9RHOB</name>
<dbReference type="Proteomes" id="UP001143349">
    <property type="component" value="Unassembled WGS sequence"/>
</dbReference>
<dbReference type="AlphaFoldDB" id="A0AAD3P4A1"/>
<keyword evidence="3" id="KW-1185">Reference proteome</keyword>
<protein>
    <submittedName>
        <fullName evidence="2">Uncharacterized protein</fullName>
    </submittedName>
</protein>
<accession>A0AAD3P4A1</accession>
<sequence>MREDHGTTVPASGSKADGPTALQGGTGALPPAMPESPIPDWSARNRTPDPLTQHSSDATAVQSRPAVNDAQKSQDRASGSAPAVTEFATI</sequence>
<evidence type="ECO:0000313" key="3">
    <source>
        <dbReference type="Proteomes" id="UP001143349"/>
    </source>
</evidence>
<dbReference type="EMBL" id="BSFH01000098">
    <property type="protein sequence ID" value="GLK66048.1"/>
    <property type="molecule type" value="Genomic_DNA"/>
</dbReference>
<organism evidence="2 3">
    <name type="scientific">Paracoccus kondratievae</name>
    <dbReference type="NCBI Taxonomy" id="135740"/>
    <lineage>
        <taxon>Bacteria</taxon>
        <taxon>Pseudomonadati</taxon>
        <taxon>Pseudomonadota</taxon>
        <taxon>Alphaproteobacteria</taxon>
        <taxon>Rhodobacterales</taxon>
        <taxon>Paracoccaceae</taxon>
        <taxon>Paracoccus</taxon>
    </lineage>
</organism>
<reference evidence="2" key="1">
    <citation type="journal article" date="2014" name="Int. J. Syst. Evol. Microbiol.">
        <title>Complete genome sequence of Corynebacterium casei LMG S-19264T (=DSM 44701T), isolated from a smear-ripened cheese.</title>
        <authorList>
            <consortium name="US DOE Joint Genome Institute (JGI-PGF)"/>
            <person name="Walter F."/>
            <person name="Albersmeier A."/>
            <person name="Kalinowski J."/>
            <person name="Ruckert C."/>
        </authorList>
    </citation>
    <scope>NUCLEOTIDE SEQUENCE</scope>
    <source>
        <strain evidence="2">VKM B-2222</strain>
    </source>
</reference>
<evidence type="ECO:0000313" key="2">
    <source>
        <dbReference type="EMBL" id="GLK66048.1"/>
    </source>
</evidence>
<feature type="compositionally biased region" description="Polar residues" evidence="1">
    <location>
        <begin position="50"/>
        <end position="62"/>
    </location>
</feature>
<comment type="caution">
    <text evidence="2">The sequence shown here is derived from an EMBL/GenBank/DDBJ whole genome shotgun (WGS) entry which is preliminary data.</text>
</comment>
<dbReference type="RefSeq" id="WP_271180306.1">
    <property type="nucleotide sequence ID" value="NZ_BSFH01000098.1"/>
</dbReference>
<feature type="region of interest" description="Disordered" evidence="1">
    <location>
        <begin position="1"/>
        <end position="90"/>
    </location>
</feature>